<dbReference type="SUPFAM" id="SSF50475">
    <property type="entry name" value="FMN-binding split barrel"/>
    <property type="match status" value="1"/>
</dbReference>
<dbReference type="AlphaFoldDB" id="A0A317UYT9"/>
<dbReference type="PANTHER" id="PTHR34071:SF2">
    <property type="entry name" value="FLAVIN-NUCLEOTIDE-BINDING PROTEIN"/>
    <property type="match status" value="1"/>
</dbReference>
<feature type="non-terminal residue" evidence="1">
    <location>
        <position position="1"/>
    </location>
</feature>
<dbReference type="Gene3D" id="2.30.110.10">
    <property type="entry name" value="Electron Transport, Fmn-binding Protein, Chain A"/>
    <property type="match status" value="1"/>
</dbReference>
<keyword evidence="2" id="KW-1185">Reference proteome</keyword>
<evidence type="ECO:0000313" key="1">
    <source>
        <dbReference type="EMBL" id="PWY65687.1"/>
    </source>
</evidence>
<gene>
    <name evidence="1" type="ORF">BO94DRAFT_479984</name>
</gene>
<dbReference type="EMBL" id="MSFK01000056">
    <property type="protein sequence ID" value="PWY65687.1"/>
    <property type="molecule type" value="Genomic_DNA"/>
</dbReference>
<accession>A0A317UYT9</accession>
<evidence type="ECO:0000313" key="2">
    <source>
        <dbReference type="Proteomes" id="UP000246702"/>
    </source>
</evidence>
<dbReference type="OrthoDB" id="444432at2759"/>
<dbReference type="InterPro" id="IPR012349">
    <property type="entry name" value="Split_barrel_FMN-bd"/>
</dbReference>
<proteinExistence type="predicted"/>
<dbReference type="RefSeq" id="XP_025461514.1">
    <property type="nucleotide sequence ID" value="XM_025608773.1"/>
</dbReference>
<protein>
    <submittedName>
        <fullName evidence="1">Uncharacterized protein</fullName>
    </submittedName>
</protein>
<dbReference type="PANTHER" id="PTHR34071">
    <property type="entry name" value="5-NITROIMIDAZOLE ANTIBIOTICS RESISTANCE PROTEIN, NIMA-FAMILY-RELATED PROTEIN-RELATED"/>
    <property type="match status" value="1"/>
</dbReference>
<name>A0A317UYT9_9EURO</name>
<organism evidence="1 2">
    <name type="scientific">Aspergillus sclerotioniger CBS 115572</name>
    <dbReference type="NCBI Taxonomy" id="1450535"/>
    <lineage>
        <taxon>Eukaryota</taxon>
        <taxon>Fungi</taxon>
        <taxon>Dikarya</taxon>
        <taxon>Ascomycota</taxon>
        <taxon>Pezizomycotina</taxon>
        <taxon>Eurotiomycetes</taxon>
        <taxon>Eurotiomycetidae</taxon>
        <taxon>Eurotiales</taxon>
        <taxon>Aspergillaceae</taxon>
        <taxon>Aspergillus</taxon>
        <taxon>Aspergillus subgen. Circumdati</taxon>
    </lineage>
</organism>
<dbReference type="Proteomes" id="UP000246702">
    <property type="component" value="Unassembled WGS sequence"/>
</dbReference>
<sequence>ANNVINSTHILHFTLPPEPGKYPTVIHLIGGIMKSFKASDEDEDVLYAHGYIPEAVTQRIPAPPDGIRVCIAASKVYSYYCGYTPFSHGITFQSAVIHGVARVIEYTGTTSQCKAMVGEDEHLEEEKLWALHNIVGGMFGGDERWKDTRLPFKNEEVKRVFVLRVDIDRNASEVHSRQGIFGLEAGWEYSDSGDNYWEGAIPIWETYGDLIKGNTGIDQSPQYLVDLFDKRKGDNKAVAEEEAKKPYQP</sequence>
<comment type="caution">
    <text evidence="1">The sequence shown here is derived from an EMBL/GenBank/DDBJ whole genome shotgun (WGS) entry which is preliminary data.</text>
</comment>
<dbReference type="GeneID" id="37110916"/>
<reference evidence="1 2" key="1">
    <citation type="submission" date="2016-12" db="EMBL/GenBank/DDBJ databases">
        <title>The genomes of Aspergillus section Nigri reveals drivers in fungal speciation.</title>
        <authorList>
            <consortium name="DOE Joint Genome Institute"/>
            <person name="Vesth T.C."/>
            <person name="Nybo J."/>
            <person name="Theobald S."/>
            <person name="Brandl J."/>
            <person name="Frisvad J.C."/>
            <person name="Nielsen K.F."/>
            <person name="Lyhne E.K."/>
            <person name="Kogle M.E."/>
            <person name="Kuo A."/>
            <person name="Riley R."/>
            <person name="Clum A."/>
            <person name="Nolan M."/>
            <person name="Lipzen A."/>
            <person name="Salamov A."/>
            <person name="Henrissat B."/>
            <person name="Wiebenga A."/>
            <person name="De Vries R.P."/>
            <person name="Grigoriev I.V."/>
            <person name="Mortensen U.H."/>
            <person name="Andersen M.R."/>
            <person name="Baker S.E."/>
        </authorList>
    </citation>
    <scope>NUCLEOTIDE SEQUENCE [LARGE SCALE GENOMIC DNA]</scope>
    <source>
        <strain evidence="1 2">CBS 115572</strain>
    </source>
</reference>
<dbReference type="STRING" id="1450535.A0A317UYT9"/>